<protein>
    <recommendedName>
        <fullName evidence="4">HIT domain-containing protein</fullName>
    </recommendedName>
</protein>
<evidence type="ECO:0000313" key="2">
    <source>
        <dbReference type="EMBL" id="KAG0000873.1"/>
    </source>
</evidence>
<dbReference type="GO" id="GO:0000012">
    <property type="term" value="P:single strand break repair"/>
    <property type="evidence" value="ECO:0007669"/>
    <property type="project" value="TreeGrafter"/>
</dbReference>
<accession>A0A9P6STH3</accession>
<feature type="region of interest" description="Disordered" evidence="1">
    <location>
        <begin position="38"/>
        <end position="116"/>
    </location>
</feature>
<sequence>MTNRGKLIDTEDLIRHKDGRIDLFNTILARKDTDAQIPVLSDTKSHHGTTSSHPYHRPEPTSQGGGPSLTKRHHTETSTSTGGPVKGSWDGTAGSIKAPDSTKNDSSLSERKKLPSVPTMGTAVTAKTNKITGGKQLSFQMIFISYVNDPSSVPKDIQYWHDENHLIIRDAYPKAKVHMLVLPRQRIDKVTKLSGPSGIKIVEDLMNRANWLLERLKKESPNLEFKMGFH</sequence>
<dbReference type="GO" id="GO:0030983">
    <property type="term" value="F:mismatched DNA binding"/>
    <property type="evidence" value="ECO:0007669"/>
    <property type="project" value="TreeGrafter"/>
</dbReference>
<dbReference type="EMBL" id="JAAAID010003094">
    <property type="protein sequence ID" value="KAG0000873.1"/>
    <property type="molecule type" value="Genomic_DNA"/>
</dbReference>
<dbReference type="Pfam" id="PF11969">
    <property type="entry name" value="DcpS_C"/>
    <property type="match status" value="1"/>
</dbReference>
<dbReference type="GO" id="GO:1990165">
    <property type="term" value="F:single-strand break-containing DNA binding"/>
    <property type="evidence" value="ECO:0007669"/>
    <property type="project" value="TreeGrafter"/>
</dbReference>
<evidence type="ECO:0000313" key="3">
    <source>
        <dbReference type="Proteomes" id="UP000703661"/>
    </source>
</evidence>
<name>A0A9P6STH3_9FUNG</name>
<comment type="caution">
    <text evidence="2">The sequence shown here is derived from an EMBL/GenBank/DDBJ whole genome shotgun (WGS) entry which is preliminary data.</text>
</comment>
<dbReference type="SUPFAM" id="SSF54197">
    <property type="entry name" value="HIT-like"/>
    <property type="match status" value="1"/>
</dbReference>
<dbReference type="Proteomes" id="UP000703661">
    <property type="component" value="Unassembled WGS sequence"/>
</dbReference>
<dbReference type="PANTHER" id="PTHR12486">
    <property type="entry name" value="APRATAXIN-RELATED"/>
    <property type="match status" value="1"/>
</dbReference>
<dbReference type="AlphaFoldDB" id="A0A9P6STH3"/>
<keyword evidence="3" id="KW-1185">Reference proteome</keyword>
<reference evidence="2" key="1">
    <citation type="journal article" date="2020" name="Fungal Divers.">
        <title>Resolving the Mortierellaceae phylogeny through synthesis of multi-gene phylogenetics and phylogenomics.</title>
        <authorList>
            <person name="Vandepol N."/>
            <person name="Liber J."/>
            <person name="Desiro A."/>
            <person name="Na H."/>
            <person name="Kennedy M."/>
            <person name="Barry K."/>
            <person name="Grigoriev I.V."/>
            <person name="Miller A.N."/>
            <person name="O'Donnell K."/>
            <person name="Stajich J.E."/>
            <person name="Bonito G."/>
        </authorList>
    </citation>
    <scope>NUCLEOTIDE SEQUENCE</scope>
    <source>
        <strain evidence="2">NRRL 2769</strain>
    </source>
</reference>
<dbReference type="GO" id="GO:0005634">
    <property type="term" value="C:nucleus"/>
    <property type="evidence" value="ECO:0007669"/>
    <property type="project" value="TreeGrafter"/>
</dbReference>
<evidence type="ECO:0000256" key="1">
    <source>
        <dbReference type="SAM" id="MobiDB-lite"/>
    </source>
</evidence>
<dbReference type="GO" id="GO:0003697">
    <property type="term" value="F:single-stranded DNA binding"/>
    <property type="evidence" value="ECO:0007669"/>
    <property type="project" value="TreeGrafter"/>
</dbReference>
<dbReference type="PANTHER" id="PTHR12486:SF4">
    <property type="entry name" value="APRATAXIN"/>
    <property type="match status" value="1"/>
</dbReference>
<feature type="compositionally biased region" description="Basic and acidic residues" evidence="1">
    <location>
        <begin position="100"/>
        <end position="113"/>
    </location>
</feature>
<feature type="non-terminal residue" evidence="2">
    <location>
        <position position="230"/>
    </location>
</feature>
<dbReference type="Gene3D" id="3.30.428.10">
    <property type="entry name" value="HIT-like"/>
    <property type="match status" value="1"/>
</dbReference>
<organism evidence="2 3">
    <name type="scientific">Entomortierella chlamydospora</name>
    <dbReference type="NCBI Taxonomy" id="101097"/>
    <lineage>
        <taxon>Eukaryota</taxon>
        <taxon>Fungi</taxon>
        <taxon>Fungi incertae sedis</taxon>
        <taxon>Mucoromycota</taxon>
        <taxon>Mortierellomycotina</taxon>
        <taxon>Mortierellomycetes</taxon>
        <taxon>Mortierellales</taxon>
        <taxon>Mortierellaceae</taxon>
        <taxon>Entomortierella</taxon>
    </lineage>
</organism>
<proteinExistence type="predicted"/>
<dbReference type="GO" id="GO:0003725">
    <property type="term" value="F:double-stranded RNA binding"/>
    <property type="evidence" value="ECO:0007669"/>
    <property type="project" value="TreeGrafter"/>
</dbReference>
<evidence type="ECO:0008006" key="4">
    <source>
        <dbReference type="Google" id="ProtNLM"/>
    </source>
</evidence>
<gene>
    <name evidence="2" type="ORF">BGZ80_006274</name>
</gene>
<dbReference type="GO" id="GO:0033699">
    <property type="term" value="F:DNA 5'-adenosine monophosphate hydrolase activity"/>
    <property type="evidence" value="ECO:0007669"/>
    <property type="project" value="TreeGrafter"/>
</dbReference>
<dbReference type="InterPro" id="IPR036265">
    <property type="entry name" value="HIT-like_sf"/>
</dbReference>